<evidence type="ECO:0000256" key="1">
    <source>
        <dbReference type="SAM" id="MobiDB-lite"/>
    </source>
</evidence>
<organism evidence="2 3">
    <name type="scientific">Nyssa sinensis</name>
    <dbReference type="NCBI Taxonomy" id="561372"/>
    <lineage>
        <taxon>Eukaryota</taxon>
        <taxon>Viridiplantae</taxon>
        <taxon>Streptophyta</taxon>
        <taxon>Embryophyta</taxon>
        <taxon>Tracheophyta</taxon>
        <taxon>Spermatophyta</taxon>
        <taxon>Magnoliopsida</taxon>
        <taxon>eudicotyledons</taxon>
        <taxon>Gunneridae</taxon>
        <taxon>Pentapetalae</taxon>
        <taxon>asterids</taxon>
        <taxon>Cornales</taxon>
        <taxon>Nyssaceae</taxon>
        <taxon>Nyssa</taxon>
    </lineage>
</organism>
<feature type="compositionally biased region" description="Acidic residues" evidence="1">
    <location>
        <begin position="184"/>
        <end position="210"/>
    </location>
</feature>
<dbReference type="EMBL" id="CM018042">
    <property type="protein sequence ID" value="KAA8532381.1"/>
    <property type="molecule type" value="Genomic_DNA"/>
</dbReference>
<evidence type="ECO:0000313" key="2">
    <source>
        <dbReference type="EMBL" id="KAA8532381.1"/>
    </source>
</evidence>
<protein>
    <submittedName>
        <fullName evidence="2">Uncharacterized protein</fullName>
    </submittedName>
</protein>
<proteinExistence type="predicted"/>
<gene>
    <name evidence="2" type="ORF">F0562_032364</name>
</gene>
<name>A0A5J5ATS2_9ASTE</name>
<evidence type="ECO:0000313" key="3">
    <source>
        <dbReference type="Proteomes" id="UP000325577"/>
    </source>
</evidence>
<keyword evidence="3" id="KW-1185">Reference proteome</keyword>
<reference evidence="2 3" key="1">
    <citation type="submission" date="2019-09" db="EMBL/GenBank/DDBJ databases">
        <title>A chromosome-level genome assembly of the Chinese tupelo Nyssa sinensis.</title>
        <authorList>
            <person name="Yang X."/>
            <person name="Kang M."/>
            <person name="Yang Y."/>
            <person name="Xiong H."/>
            <person name="Wang M."/>
            <person name="Zhang Z."/>
            <person name="Wang Z."/>
            <person name="Wu H."/>
            <person name="Ma T."/>
            <person name="Liu J."/>
            <person name="Xi Z."/>
        </authorList>
    </citation>
    <scope>NUCLEOTIDE SEQUENCE [LARGE SCALE GENOMIC DNA]</scope>
    <source>
        <strain evidence="2">J267</strain>
        <tissue evidence="2">Leaf</tissue>
    </source>
</reference>
<sequence length="220" mass="24909">MAPRWHLITDDQFPFSISLVPRLRNPLLYRPTTARTRRPIIQGCEFWPARPIDEPLVHEFYANLETIHDQVTIRAFVRGIDFDLMLALITETLGIPREDQPGFPYALGTAPREAVLARALHRDRSRYALTQSGHHVSPTATNIIKDVEADATEDGGVVPDVDYLVDQMPLYLSTMTADLHSLIPDDEDDDDDDDDEDDDNDDDDDDDGDDRDFTLDTSTT</sequence>
<accession>A0A5J5ATS2</accession>
<dbReference type="AlphaFoldDB" id="A0A5J5ATS2"/>
<feature type="region of interest" description="Disordered" evidence="1">
    <location>
        <begin position="181"/>
        <end position="220"/>
    </location>
</feature>
<dbReference type="Proteomes" id="UP000325577">
    <property type="component" value="Linkage Group LG19"/>
</dbReference>